<dbReference type="InterPro" id="IPR009380">
    <property type="entry name" value="DUF1036"/>
</dbReference>
<name>A0A0P0IBI5_BLAVI</name>
<evidence type="ECO:0000313" key="1">
    <source>
        <dbReference type="EMBL" id="CUU44259.1"/>
    </source>
</evidence>
<accession>A0A0P0IBI5</accession>
<keyword evidence="2" id="KW-1185">Reference proteome</keyword>
<dbReference type="Gene3D" id="1.10.101.10">
    <property type="entry name" value="PGBD-like superfamily/PGBD"/>
    <property type="match status" value="1"/>
</dbReference>
<reference evidence="2" key="1">
    <citation type="journal article" date="2016" name="Genome Announc.">
        <title>Revised genome sequence of the purple photosynthetic bacterium Blastochloris viridis.</title>
        <authorList>
            <person name="Liu L.N."/>
            <person name="Faulkner M."/>
            <person name="Liu X."/>
            <person name="Huang F."/>
            <person name="Darby A.C."/>
            <person name="Hall N."/>
        </authorList>
    </citation>
    <scope>NUCLEOTIDE SEQUENCE [LARGE SCALE GENOMIC DNA]</scope>
    <source>
        <strain evidence="2">ATCC 19567 / DSM 133 / F</strain>
    </source>
</reference>
<dbReference type="KEGG" id="bvr:BVIR_540"/>
<dbReference type="AlphaFoldDB" id="A0A0P0IBI5"/>
<dbReference type="OrthoDB" id="9806840at2"/>
<dbReference type="SUPFAM" id="SSF47090">
    <property type="entry name" value="PGBD-like"/>
    <property type="match status" value="1"/>
</dbReference>
<dbReference type="Proteomes" id="UP000065734">
    <property type="component" value="Chromosome I"/>
</dbReference>
<evidence type="ECO:0000313" key="2">
    <source>
        <dbReference type="Proteomes" id="UP000065734"/>
    </source>
</evidence>
<dbReference type="Pfam" id="PF06282">
    <property type="entry name" value="DUF1036"/>
    <property type="match status" value="2"/>
</dbReference>
<dbReference type="STRING" id="1079.BVIR_540"/>
<dbReference type="EMBL" id="LN907867">
    <property type="protein sequence ID" value="CUU44259.1"/>
    <property type="molecule type" value="Genomic_DNA"/>
</dbReference>
<organism evidence="1 2">
    <name type="scientific">Blastochloris viridis</name>
    <name type="common">Rhodopseudomonas viridis</name>
    <dbReference type="NCBI Taxonomy" id="1079"/>
    <lineage>
        <taxon>Bacteria</taxon>
        <taxon>Pseudomonadati</taxon>
        <taxon>Pseudomonadota</taxon>
        <taxon>Alphaproteobacteria</taxon>
        <taxon>Hyphomicrobiales</taxon>
        <taxon>Blastochloridaceae</taxon>
        <taxon>Blastochloris</taxon>
    </lineage>
</organism>
<proteinExistence type="predicted"/>
<protein>
    <submittedName>
        <fullName evidence="1">Putative integral membrane protein</fullName>
    </submittedName>
</protein>
<dbReference type="InterPro" id="IPR036365">
    <property type="entry name" value="PGBD-like_sf"/>
</dbReference>
<dbReference type="InterPro" id="IPR036366">
    <property type="entry name" value="PGBDSf"/>
</dbReference>
<gene>
    <name evidence="1" type="ORF">BVIRIDIS_33070</name>
</gene>
<sequence>MPAPGRCFIADARSVGALPARADGRAVTRPSRASAGFGRTRGWTRRAALALVSALAAASPAAADLTVCNRTSFVLDAAIGLEAAGATATRGWFRFEPGQCRPVLSGDMPGGQLLLHARALAIYGRDAFSQDGHRELCVEDGDFLIAAATSCTAPARPARFAVVVPKATAQGPTAALTEDADFSIDAARRAGVQRLLAVAGYDPGPIDGLPGRRTDQALARLVAARRLPADTARGPAVFERLVAAAEAAGGRGLTWCNDTRHAVMAALGEDDHGAIVSRGWWRVEPGRCVAPDALGPAPRRLFSFAEAVGPDGAVVTEGGRALAWGGPTLLCTRASRFELRDHADCAGRGLDVRGFAAVELAGQRGRTVWFGTRSAPPHALGRD</sequence>